<accession>A0AAP0KPG4</accession>
<dbReference type="EMBL" id="JBBNAE010000001">
    <property type="protein sequence ID" value="KAK9155207.1"/>
    <property type="molecule type" value="Genomic_DNA"/>
</dbReference>
<name>A0AAP0KPG4_9MAGN</name>
<protein>
    <submittedName>
        <fullName evidence="1">Uncharacterized protein</fullName>
    </submittedName>
</protein>
<evidence type="ECO:0000313" key="2">
    <source>
        <dbReference type="Proteomes" id="UP001417504"/>
    </source>
</evidence>
<keyword evidence="2" id="KW-1185">Reference proteome</keyword>
<sequence length="122" mass="13163">MDSSWDRVWVGETGIPRGVGYRVGNGDSLWGGARGGVWGGVTWIPRGAGYVEFQRGKAMVDQPCPNDGSEMLGERYHSVEDFHILAARVASYDQQLKKILKILRASLTAALSPPSTSGLLAT</sequence>
<dbReference type="AlphaFoldDB" id="A0AAP0KPG4"/>
<comment type="caution">
    <text evidence="1">The sequence shown here is derived from an EMBL/GenBank/DDBJ whole genome shotgun (WGS) entry which is preliminary data.</text>
</comment>
<gene>
    <name evidence="1" type="ORF">Sjap_002687</name>
</gene>
<proteinExistence type="predicted"/>
<evidence type="ECO:0000313" key="1">
    <source>
        <dbReference type="EMBL" id="KAK9155207.1"/>
    </source>
</evidence>
<reference evidence="1 2" key="1">
    <citation type="submission" date="2024-01" db="EMBL/GenBank/DDBJ databases">
        <title>Genome assemblies of Stephania.</title>
        <authorList>
            <person name="Yang L."/>
        </authorList>
    </citation>
    <scope>NUCLEOTIDE SEQUENCE [LARGE SCALE GENOMIC DNA]</scope>
    <source>
        <strain evidence="1">QJT</strain>
        <tissue evidence="1">Leaf</tissue>
    </source>
</reference>
<organism evidence="1 2">
    <name type="scientific">Stephania japonica</name>
    <dbReference type="NCBI Taxonomy" id="461633"/>
    <lineage>
        <taxon>Eukaryota</taxon>
        <taxon>Viridiplantae</taxon>
        <taxon>Streptophyta</taxon>
        <taxon>Embryophyta</taxon>
        <taxon>Tracheophyta</taxon>
        <taxon>Spermatophyta</taxon>
        <taxon>Magnoliopsida</taxon>
        <taxon>Ranunculales</taxon>
        <taxon>Menispermaceae</taxon>
        <taxon>Menispermoideae</taxon>
        <taxon>Cissampelideae</taxon>
        <taxon>Stephania</taxon>
    </lineage>
</organism>
<dbReference type="Proteomes" id="UP001417504">
    <property type="component" value="Unassembled WGS sequence"/>
</dbReference>